<keyword evidence="10" id="KW-1185">Reference proteome</keyword>
<comment type="similarity">
    <text evidence="1">Belongs to the Fur family.</text>
</comment>
<gene>
    <name evidence="9" type="ORF">SAMN05660742_12637</name>
</gene>
<protein>
    <submittedName>
        <fullName evidence="9">Fur family transcriptional regulator, ferric uptake regulator</fullName>
    </submittedName>
</protein>
<reference evidence="10" key="1">
    <citation type="submission" date="2016-10" db="EMBL/GenBank/DDBJ databases">
        <authorList>
            <person name="Varghese N."/>
            <person name="Submissions S."/>
        </authorList>
    </citation>
    <scope>NUCLEOTIDE SEQUENCE [LARGE SCALE GENOMIC DNA]</scope>
    <source>
        <strain evidence="10">DSM 2179</strain>
    </source>
</reference>
<dbReference type="GO" id="GO:0045892">
    <property type="term" value="P:negative regulation of DNA-templated transcription"/>
    <property type="evidence" value="ECO:0007669"/>
    <property type="project" value="TreeGrafter"/>
</dbReference>
<dbReference type="Proteomes" id="UP000199662">
    <property type="component" value="Unassembled WGS sequence"/>
</dbReference>
<keyword evidence="8" id="KW-0408">Iron</keyword>
<evidence type="ECO:0000313" key="9">
    <source>
        <dbReference type="EMBL" id="SEJ93807.1"/>
    </source>
</evidence>
<evidence type="ECO:0000256" key="7">
    <source>
        <dbReference type="PIRSR" id="PIRSR602481-1"/>
    </source>
</evidence>
<dbReference type="GO" id="GO:0003700">
    <property type="term" value="F:DNA-binding transcription factor activity"/>
    <property type="evidence" value="ECO:0007669"/>
    <property type="project" value="InterPro"/>
</dbReference>
<keyword evidence="3 7" id="KW-0862">Zinc</keyword>
<dbReference type="STRING" id="84035.SAMN05660742_12637"/>
<dbReference type="InterPro" id="IPR036388">
    <property type="entry name" value="WH-like_DNA-bd_sf"/>
</dbReference>
<keyword evidence="7" id="KW-0479">Metal-binding</keyword>
<keyword evidence="5" id="KW-0238">DNA-binding</keyword>
<dbReference type="GO" id="GO:0000976">
    <property type="term" value="F:transcription cis-regulatory region binding"/>
    <property type="evidence" value="ECO:0007669"/>
    <property type="project" value="TreeGrafter"/>
</dbReference>
<evidence type="ECO:0000256" key="8">
    <source>
        <dbReference type="PIRSR" id="PIRSR602481-2"/>
    </source>
</evidence>
<sequence>MTVSDLKQIINGKYKMTRQREIVFNSMNNKPHLHFTVEDILDIVHEAHPEIGVATIYRTLQIFIQVGIVQRLDLLNRRAYYEISEQKHHHMICLSCGAIVEVTDEATEEVLNMVKRKKQVLNDFRVVDCQIYFYGYCKNCQAIR</sequence>
<evidence type="ECO:0000256" key="5">
    <source>
        <dbReference type="ARBA" id="ARBA00023125"/>
    </source>
</evidence>
<evidence type="ECO:0000256" key="3">
    <source>
        <dbReference type="ARBA" id="ARBA00022833"/>
    </source>
</evidence>
<evidence type="ECO:0000256" key="2">
    <source>
        <dbReference type="ARBA" id="ARBA00022491"/>
    </source>
</evidence>
<dbReference type="Pfam" id="PF01475">
    <property type="entry name" value="FUR"/>
    <property type="match status" value="1"/>
</dbReference>
<feature type="binding site" evidence="7">
    <location>
        <position position="93"/>
    </location>
    <ligand>
        <name>Zn(2+)</name>
        <dbReference type="ChEBI" id="CHEBI:29105"/>
    </ligand>
</feature>
<feature type="binding site" evidence="8">
    <location>
        <position position="108"/>
    </location>
    <ligand>
        <name>Fe cation</name>
        <dbReference type="ChEBI" id="CHEBI:24875"/>
    </ligand>
</feature>
<dbReference type="Gene3D" id="3.30.1490.190">
    <property type="match status" value="1"/>
</dbReference>
<organism evidence="9 10">
    <name type="scientific">Propionispira arboris</name>
    <dbReference type="NCBI Taxonomy" id="84035"/>
    <lineage>
        <taxon>Bacteria</taxon>
        <taxon>Bacillati</taxon>
        <taxon>Bacillota</taxon>
        <taxon>Negativicutes</taxon>
        <taxon>Selenomonadales</taxon>
        <taxon>Selenomonadaceae</taxon>
        <taxon>Propionispira</taxon>
    </lineage>
</organism>
<dbReference type="SUPFAM" id="SSF46785">
    <property type="entry name" value="Winged helix' DNA-binding domain"/>
    <property type="match status" value="1"/>
</dbReference>
<dbReference type="InterPro" id="IPR043135">
    <property type="entry name" value="Fur_C"/>
</dbReference>
<dbReference type="PANTHER" id="PTHR33202:SF7">
    <property type="entry name" value="FERRIC UPTAKE REGULATION PROTEIN"/>
    <property type="match status" value="1"/>
</dbReference>
<keyword evidence="2" id="KW-0678">Repressor</keyword>
<dbReference type="RefSeq" id="WP_091835439.1">
    <property type="nucleotide sequence ID" value="NZ_FNZK01000026.1"/>
</dbReference>
<evidence type="ECO:0000256" key="4">
    <source>
        <dbReference type="ARBA" id="ARBA00023015"/>
    </source>
</evidence>
<dbReference type="Gene3D" id="1.10.10.10">
    <property type="entry name" value="Winged helix-like DNA-binding domain superfamily/Winged helix DNA-binding domain"/>
    <property type="match status" value="1"/>
</dbReference>
<comment type="cofactor">
    <cofactor evidence="8">
        <name>Mn(2+)</name>
        <dbReference type="ChEBI" id="CHEBI:29035"/>
    </cofactor>
    <cofactor evidence="8">
        <name>Fe(2+)</name>
        <dbReference type="ChEBI" id="CHEBI:29033"/>
    </cofactor>
    <text evidence="8">Binds 1 Mn(2+) or Fe(2+) ion per subunit.</text>
</comment>
<name>A0A1H7CZ33_9FIRM</name>
<dbReference type="GO" id="GO:0008270">
    <property type="term" value="F:zinc ion binding"/>
    <property type="evidence" value="ECO:0007669"/>
    <property type="project" value="TreeGrafter"/>
</dbReference>
<dbReference type="GO" id="GO:1900376">
    <property type="term" value="P:regulation of secondary metabolite biosynthetic process"/>
    <property type="evidence" value="ECO:0007669"/>
    <property type="project" value="TreeGrafter"/>
</dbReference>
<dbReference type="AlphaFoldDB" id="A0A1H7CZ33"/>
<feature type="binding site" evidence="7">
    <location>
        <position position="137"/>
    </location>
    <ligand>
        <name>Zn(2+)</name>
        <dbReference type="ChEBI" id="CHEBI:29105"/>
    </ligand>
</feature>
<evidence type="ECO:0000313" key="10">
    <source>
        <dbReference type="Proteomes" id="UP000199662"/>
    </source>
</evidence>
<evidence type="ECO:0000256" key="6">
    <source>
        <dbReference type="ARBA" id="ARBA00023163"/>
    </source>
</evidence>
<feature type="binding site" evidence="7">
    <location>
        <position position="96"/>
    </location>
    <ligand>
        <name>Zn(2+)</name>
        <dbReference type="ChEBI" id="CHEBI:29105"/>
    </ligand>
</feature>
<dbReference type="InterPro" id="IPR002481">
    <property type="entry name" value="FUR"/>
</dbReference>
<dbReference type="PANTHER" id="PTHR33202">
    <property type="entry name" value="ZINC UPTAKE REGULATION PROTEIN"/>
    <property type="match status" value="1"/>
</dbReference>
<keyword evidence="6" id="KW-0804">Transcription</keyword>
<comment type="cofactor">
    <cofactor evidence="7">
        <name>Zn(2+)</name>
        <dbReference type="ChEBI" id="CHEBI:29105"/>
    </cofactor>
    <text evidence="7">Binds 1 zinc ion per subunit.</text>
</comment>
<dbReference type="InterPro" id="IPR036390">
    <property type="entry name" value="WH_DNA-bd_sf"/>
</dbReference>
<keyword evidence="4" id="KW-0805">Transcription regulation</keyword>
<dbReference type="EMBL" id="FNZK01000026">
    <property type="protein sequence ID" value="SEJ93807.1"/>
    <property type="molecule type" value="Genomic_DNA"/>
</dbReference>
<dbReference type="CDD" id="cd07153">
    <property type="entry name" value="Fur_like"/>
    <property type="match status" value="1"/>
</dbReference>
<proteinExistence type="inferred from homology"/>
<accession>A0A1H7CZ33</accession>
<feature type="binding site" evidence="7">
    <location>
        <position position="140"/>
    </location>
    <ligand>
        <name>Zn(2+)</name>
        <dbReference type="ChEBI" id="CHEBI:29105"/>
    </ligand>
</feature>
<evidence type="ECO:0000256" key="1">
    <source>
        <dbReference type="ARBA" id="ARBA00007957"/>
    </source>
</evidence>